<gene>
    <name evidence="1" type="ORF">ABS772_07275</name>
</gene>
<protein>
    <submittedName>
        <fullName evidence="1">Uncharacterized protein</fullName>
    </submittedName>
</protein>
<accession>A0ABV1QK23</accession>
<comment type="caution">
    <text evidence="1">The sequence shown here is derived from an EMBL/GenBank/DDBJ whole genome shotgun (WGS) entry which is preliminary data.</text>
</comment>
<evidence type="ECO:0000313" key="1">
    <source>
        <dbReference type="EMBL" id="MER2249715.1"/>
    </source>
</evidence>
<name>A0ABV1QK23_9HYPH</name>
<dbReference type="Proteomes" id="UP001480955">
    <property type="component" value="Unassembled WGS sequence"/>
</dbReference>
<proteinExistence type="predicted"/>
<dbReference type="EMBL" id="JBELQE010000048">
    <property type="protein sequence ID" value="MER2249715.1"/>
    <property type="molecule type" value="Genomic_DNA"/>
</dbReference>
<evidence type="ECO:0000313" key="2">
    <source>
        <dbReference type="Proteomes" id="UP001480955"/>
    </source>
</evidence>
<keyword evidence="2" id="KW-1185">Reference proteome</keyword>
<organism evidence="1 2">
    <name type="scientific">Methylorubrum podarium</name>
    <dbReference type="NCBI Taxonomy" id="200476"/>
    <lineage>
        <taxon>Bacteria</taxon>
        <taxon>Pseudomonadati</taxon>
        <taxon>Pseudomonadota</taxon>
        <taxon>Alphaproteobacteria</taxon>
        <taxon>Hyphomicrobiales</taxon>
        <taxon>Methylobacteriaceae</taxon>
        <taxon>Methylorubrum</taxon>
    </lineage>
</organism>
<sequence>MCDFDLITHAIGLVTETGHLVQLAQTGEPVALFPVADDVMSMAFNRGQSVQLFGGANLMTLSISATDQGRAAHIDRNS</sequence>
<reference evidence="1 2" key="1">
    <citation type="submission" date="2024-06" db="EMBL/GenBank/DDBJ databases">
        <authorList>
            <person name="Campbell A.G."/>
        </authorList>
    </citation>
    <scope>NUCLEOTIDE SEQUENCE [LARGE SCALE GENOMIC DNA]</scope>
    <source>
        <strain evidence="1 2">EM12</strain>
    </source>
</reference>
<dbReference type="RefSeq" id="WP_350393339.1">
    <property type="nucleotide sequence ID" value="NZ_JBELQE010000048.1"/>
</dbReference>